<comment type="caution">
    <text evidence="2">The sequence shown here is derived from an EMBL/GenBank/DDBJ whole genome shotgun (WGS) entry which is preliminary data.</text>
</comment>
<organism evidence="2 3">
    <name type="scientific">Rubroshorea leprosula</name>
    <dbReference type="NCBI Taxonomy" id="152421"/>
    <lineage>
        <taxon>Eukaryota</taxon>
        <taxon>Viridiplantae</taxon>
        <taxon>Streptophyta</taxon>
        <taxon>Embryophyta</taxon>
        <taxon>Tracheophyta</taxon>
        <taxon>Spermatophyta</taxon>
        <taxon>Magnoliopsida</taxon>
        <taxon>eudicotyledons</taxon>
        <taxon>Gunneridae</taxon>
        <taxon>Pentapetalae</taxon>
        <taxon>rosids</taxon>
        <taxon>malvids</taxon>
        <taxon>Malvales</taxon>
        <taxon>Dipterocarpaceae</taxon>
        <taxon>Rubroshorea</taxon>
    </lineage>
</organism>
<evidence type="ECO:0000313" key="3">
    <source>
        <dbReference type="Proteomes" id="UP001054252"/>
    </source>
</evidence>
<reference evidence="2 3" key="1">
    <citation type="journal article" date="2021" name="Commun. Biol.">
        <title>The genome of Shorea leprosula (Dipterocarpaceae) highlights the ecological relevance of drought in aseasonal tropical rainforests.</title>
        <authorList>
            <person name="Ng K.K.S."/>
            <person name="Kobayashi M.J."/>
            <person name="Fawcett J.A."/>
            <person name="Hatakeyama M."/>
            <person name="Paape T."/>
            <person name="Ng C.H."/>
            <person name="Ang C.C."/>
            <person name="Tnah L.H."/>
            <person name="Lee C.T."/>
            <person name="Nishiyama T."/>
            <person name="Sese J."/>
            <person name="O'Brien M.J."/>
            <person name="Copetti D."/>
            <person name="Mohd Noor M.I."/>
            <person name="Ong R.C."/>
            <person name="Putra M."/>
            <person name="Sireger I.Z."/>
            <person name="Indrioko S."/>
            <person name="Kosugi Y."/>
            <person name="Izuno A."/>
            <person name="Isagi Y."/>
            <person name="Lee S.L."/>
            <person name="Shimizu K.K."/>
        </authorList>
    </citation>
    <scope>NUCLEOTIDE SEQUENCE [LARGE SCALE GENOMIC DNA]</scope>
    <source>
        <strain evidence="2">214</strain>
    </source>
</reference>
<gene>
    <name evidence="2" type="ORF">SLEP1_g50044</name>
</gene>
<name>A0AAV5LYR3_9ROSI</name>
<accession>A0AAV5LYR3</accession>
<protein>
    <submittedName>
        <fullName evidence="2">Uncharacterized protein</fullName>
    </submittedName>
</protein>
<dbReference type="AlphaFoldDB" id="A0AAV5LYR3"/>
<feature type="compositionally biased region" description="Basic and acidic residues" evidence="1">
    <location>
        <begin position="156"/>
        <end position="172"/>
    </location>
</feature>
<dbReference type="EMBL" id="BPVZ01000160">
    <property type="protein sequence ID" value="GKV42666.1"/>
    <property type="molecule type" value="Genomic_DNA"/>
</dbReference>
<evidence type="ECO:0000256" key="1">
    <source>
        <dbReference type="SAM" id="MobiDB-lite"/>
    </source>
</evidence>
<proteinExistence type="predicted"/>
<sequence length="294" mass="33458">MGKDMEEQGPREHLQASWIATSSISNSTHLLQQMIFNNITPKLYTSTFTVTGVLLNHFGTTYPFVPLMPVSEVVETNRQPAPLPPNATLAQIKRHLEKVAKRYKALTCLHSVVTNEMFNRIMTFNALQVVEQRKALRLENNVEGAYLATDKDKAVAKDDENKQLGDQRNQGKEEDESGLKMFTVRMNEKSFPILWMQIEITPKASVVNVSKSDEFDESATWNWESSKIVAADQVLVANDEPIFDFGNDEFEQENDNESNDVFAIKGTRTQADIYERFELLREQLGMCSLDVKED</sequence>
<dbReference type="Proteomes" id="UP001054252">
    <property type="component" value="Unassembled WGS sequence"/>
</dbReference>
<keyword evidence="3" id="KW-1185">Reference proteome</keyword>
<evidence type="ECO:0000313" key="2">
    <source>
        <dbReference type="EMBL" id="GKV42666.1"/>
    </source>
</evidence>
<feature type="region of interest" description="Disordered" evidence="1">
    <location>
        <begin position="156"/>
        <end position="177"/>
    </location>
</feature>